<accession>A0A1H2LEK1</accession>
<dbReference type="GeneID" id="65344538"/>
<keyword evidence="1" id="KW-1133">Transmembrane helix</keyword>
<protein>
    <recommendedName>
        <fullName evidence="4">PH domain-containing protein</fullName>
    </recommendedName>
</protein>
<feature type="transmembrane region" description="Helical" evidence="1">
    <location>
        <begin position="49"/>
        <end position="67"/>
    </location>
</feature>
<evidence type="ECO:0000256" key="1">
    <source>
        <dbReference type="SAM" id="Phobius"/>
    </source>
</evidence>
<dbReference type="OrthoDB" id="3267631at2"/>
<keyword evidence="1" id="KW-0812">Transmembrane</keyword>
<dbReference type="AlphaFoldDB" id="A0A1H2LEK1"/>
<keyword evidence="1" id="KW-0472">Membrane</keyword>
<keyword evidence="3" id="KW-1185">Reference proteome</keyword>
<evidence type="ECO:0000313" key="3">
    <source>
        <dbReference type="Proteomes" id="UP000214355"/>
    </source>
</evidence>
<gene>
    <name evidence="2" type="ORF">SAMN04489737_0800</name>
</gene>
<sequence>MRANEQPATINFMNVTLRGENSHFWAYLLWVLSFVIVVASGINGGLKEILFSLPVVAFLSFVGWVGWWNPRLIVLPQGIHVINLAREYFIPWADVSEALNRWGLYIYTKSGKKIPVWVLPSRVGLLYNSWRERKRSLPDPIDWKDPQPREIVVPLPFAADSLNIRTHAIRSDSALRRRLALTGEKWDETTTSRFLPLPIAGTLVLLSSAVATLVLI</sequence>
<dbReference type="STRING" id="131112.SAMN04489737_0800"/>
<evidence type="ECO:0008006" key="4">
    <source>
        <dbReference type="Google" id="ProtNLM"/>
    </source>
</evidence>
<dbReference type="EMBL" id="LT629804">
    <property type="protein sequence ID" value="SDU79244.1"/>
    <property type="molecule type" value="Genomic_DNA"/>
</dbReference>
<dbReference type="RefSeq" id="WP_091280158.1">
    <property type="nucleotide sequence ID" value="NZ_JABAOT010000007.1"/>
</dbReference>
<evidence type="ECO:0000313" key="2">
    <source>
        <dbReference type="EMBL" id="SDU79244.1"/>
    </source>
</evidence>
<feature type="transmembrane region" description="Helical" evidence="1">
    <location>
        <begin position="24"/>
        <end position="42"/>
    </location>
</feature>
<dbReference type="Proteomes" id="UP000214355">
    <property type="component" value="Chromosome I"/>
</dbReference>
<reference evidence="3" key="1">
    <citation type="submission" date="2016-10" db="EMBL/GenBank/DDBJ databases">
        <authorList>
            <person name="Varghese N."/>
            <person name="Submissions S."/>
        </authorList>
    </citation>
    <scope>NUCLEOTIDE SEQUENCE [LARGE SCALE GENOMIC DNA]</scope>
    <source>
        <strain evidence="3">DSM 10002</strain>
    </source>
</reference>
<name>A0A1H2LEK1_9ACTO</name>
<proteinExistence type="predicted"/>
<organism evidence="2 3">
    <name type="scientific">Arcanobacterium phocae</name>
    <dbReference type="NCBI Taxonomy" id="131112"/>
    <lineage>
        <taxon>Bacteria</taxon>
        <taxon>Bacillati</taxon>
        <taxon>Actinomycetota</taxon>
        <taxon>Actinomycetes</taxon>
        <taxon>Actinomycetales</taxon>
        <taxon>Actinomycetaceae</taxon>
        <taxon>Arcanobacterium</taxon>
    </lineage>
</organism>